<dbReference type="SUPFAM" id="SSF51569">
    <property type="entry name" value="Aldolase"/>
    <property type="match status" value="1"/>
</dbReference>
<keyword evidence="19" id="KW-1185">Reference proteome</keyword>
<dbReference type="GO" id="GO:0005634">
    <property type="term" value="C:nucleus"/>
    <property type="evidence" value="ECO:0007669"/>
    <property type="project" value="UniProtKB-SubCell"/>
</dbReference>
<dbReference type="EC" id="4.1.2.4" evidence="5"/>
<comment type="catalytic activity">
    <reaction evidence="12">
        <text>2-deoxy-D-ribose 5-phosphate = D-glyceraldehyde 3-phosphate + acetaldehyde</text>
        <dbReference type="Rhea" id="RHEA:12821"/>
        <dbReference type="ChEBI" id="CHEBI:15343"/>
        <dbReference type="ChEBI" id="CHEBI:59776"/>
        <dbReference type="ChEBI" id="CHEBI:62877"/>
        <dbReference type="EC" id="4.1.2.4"/>
    </reaction>
</comment>
<accession>T1EMJ2</accession>
<dbReference type="eggNOG" id="KOG3981">
    <property type="taxonomic scope" value="Eukaryota"/>
</dbReference>
<dbReference type="FunFam" id="3.20.20.70:FF:000103">
    <property type="entry name" value="Putative deoxyribose-phosphate aldolase"/>
    <property type="match status" value="1"/>
</dbReference>
<keyword evidence="6" id="KW-0963">Cytoplasm</keyword>
<evidence type="ECO:0000256" key="13">
    <source>
        <dbReference type="ARBA" id="ARBA00054733"/>
    </source>
</evidence>
<dbReference type="UniPathway" id="UPA00002">
    <property type="reaction ID" value="UER00468"/>
</dbReference>
<evidence type="ECO:0000256" key="16">
    <source>
        <dbReference type="PIRSR" id="PIRSR001357-50"/>
    </source>
</evidence>
<dbReference type="Proteomes" id="UP000015101">
    <property type="component" value="Unassembled WGS sequence"/>
</dbReference>
<dbReference type="KEGG" id="hro:HELRODRAFT_158082"/>
<keyword evidence="8" id="KW-0539">Nucleus</keyword>
<dbReference type="InParanoid" id="T1EMJ2"/>
<evidence type="ECO:0000313" key="18">
    <source>
        <dbReference type="EnsemblMetazoa" id="HelroP158082"/>
    </source>
</evidence>
<dbReference type="RefSeq" id="XP_009031031.1">
    <property type="nucleotide sequence ID" value="XM_009032783.1"/>
</dbReference>
<dbReference type="HOGENOM" id="CLU_053595_3_0_1"/>
<gene>
    <name evidence="18" type="primary">20197792</name>
    <name evidence="17" type="ORF">HELRODRAFT_158082</name>
</gene>
<dbReference type="GO" id="GO:0005737">
    <property type="term" value="C:cytoplasm"/>
    <property type="evidence" value="ECO:0007669"/>
    <property type="project" value="InterPro"/>
</dbReference>
<reference evidence="19" key="1">
    <citation type="submission" date="2012-12" db="EMBL/GenBank/DDBJ databases">
        <authorList>
            <person name="Hellsten U."/>
            <person name="Grimwood J."/>
            <person name="Chapman J.A."/>
            <person name="Shapiro H."/>
            <person name="Aerts A."/>
            <person name="Otillar R.P."/>
            <person name="Terry A.Y."/>
            <person name="Boore J.L."/>
            <person name="Simakov O."/>
            <person name="Marletaz F."/>
            <person name="Cho S.-J."/>
            <person name="Edsinger-Gonzales E."/>
            <person name="Havlak P."/>
            <person name="Kuo D.-H."/>
            <person name="Larsson T."/>
            <person name="Lv J."/>
            <person name="Arendt D."/>
            <person name="Savage R."/>
            <person name="Osoegawa K."/>
            <person name="de Jong P."/>
            <person name="Lindberg D.R."/>
            <person name="Seaver E.C."/>
            <person name="Weisblat D.A."/>
            <person name="Putnam N.H."/>
            <person name="Grigoriev I.V."/>
            <person name="Rokhsar D.S."/>
        </authorList>
    </citation>
    <scope>NUCLEOTIDE SEQUENCE</scope>
</reference>
<dbReference type="PANTHER" id="PTHR10889">
    <property type="entry name" value="DEOXYRIBOSE-PHOSPHATE ALDOLASE"/>
    <property type="match status" value="1"/>
</dbReference>
<sequence>MGNPGIQFDESWLANVNINLPAVKRRAQQLSGRRTVKKEWQLAWLLRAVTCIDLTTLSGEDTTSNVQRLCHKASSPVRKDLLKAIDCDDLGLTCGAVCVYPNRVEDSKNYLKSISAQNIPIASVATGFPAGQTPLHTRLEEIKFAVEHGASEIDVVINRAHALTGNWRGVYDEVKEMKEACGNAHMKVILATGDLGCLTNVYKASVVSMLAGADFIKTSTGKEGVNAILPVAIVMIRAIRDYYQKTGIKVGFKPAGGIRSAKDALVWLSLMKEELGDDWTKPNLFRIGASALLLDIERQIFHNVTGKYAALHELAMA</sequence>
<reference evidence="18" key="3">
    <citation type="submission" date="2015-06" db="UniProtKB">
        <authorList>
            <consortium name="EnsemblMetazoa"/>
        </authorList>
    </citation>
    <scope>IDENTIFICATION</scope>
</reference>
<evidence type="ECO:0000256" key="3">
    <source>
        <dbReference type="ARBA" id="ARBA00004816"/>
    </source>
</evidence>
<dbReference type="AlphaFoldDB" id="T1EMJ2"/>
<dbReference type="SMART" id="SM01133">
    <property type="entry name" value="DeoC"/>
    <property type="match status" value="1"/>
</dbReference>
<dbReference type="GO" id="GO:0004139">
    <property type="term" value="F:deoxyribose-phosphate aldolase activity"/>
    <property type="evidence" value="ECO:0000318"/>
    <property type="project" value="GO_Central"/>
</dbReference>
<evidence type="ECO:0000313" key="17">
    <source>
        <dbReference type="EMBL" id="ESN90819.1"/>
    </source>
</evidence>
<evidence type="ECO:0000256" key="6">
    <source>
        <dbReference type="ARBA" id="ARBA00022490"/>
    </source>
</evidence>
<evidence type="ECO:0000256" key="5">
    <source>
        <dbReference type="ARBA" id="ARBA00012515"/>
    </source>
</evidence>
<evidence type="ECO:0000256" key="11">
    <source>
        <dbReference type="ARBA" id="ARBA00032755"/>
    </source>
</evidence>
<keyword evidence="9 16" id="KW-0704">Schiff base</keyword>
<dbReference type="GO" id="GO:0009264">
    <property type="term" value="P:deoxyribonucleotide catabolic process"/>
    <property type="evidence" value="ECO:0000318"/>
    <property type="project" value="GO_Central"/>
</dbReference>
<evidence type="ECO:0000256" key="1">
    <source>
        <dbReference type="ARBA" id="ARBA00004123"/>
    </source>
</evidence>
<reference evidence="17 19" key="2">
    <citation type="journal article" date="2013" name="Nature">
        <title>Insights into bilaterian evolution from three spiralian genomes.</title>
        <authorList>
            <person name="Simakov O."/>
            <person name="Marletaz F."/>
            <person name="Cho S.J."/>
            <person name="Edsinger-Gonzales E."/>
            <person name="Havlak P."/>
            <person name="Hellsten U."/>
            <person name="Kuo D.H."/>
            <person name="Larsson T."/>
            <person name="Lv J."/>
            <person name="Arendt D."/>
            <person name="Savage R."/>
            <person name="Osoegawa K."/>
            <person name="de Jong P."/>
            <person name="Grimwood J."/>
            <person name="Chapman J.A."/>
            <person name="Shapiro H."/>
            <person name="Aerts A."/>
            <person name="Otillar R.P."/>
            <person name="Terry A.Y."/>
            <person name="Boore J.L."/>
            <person name="Grigoriev I.V."/>
            <person name="Lindberg D.R."/>
            <person name="Seaver E.C."/>
            <person name="Weisblat D.A."/>
            <person name="Putnam N.H."/>
            <person name="Rokhsar D.S."/>
        </authorList>
    </citation>
    <scope>NUCLEOTIDE SEQUENCE</scope>
</reference>
<evidence type="ECO:0000256" key="4">
    <source>
        <dbReference type="ARBA" id="ARBA00009473"/>
    </source>
</evidence>
<evidence type="ECO:0000256" key="15">
    <source>
        <dbReference type="ARBA" id="ARBA00068105"/>
    </source>
</evidence>
<dbReference type="EMBL" id="KB097744">
    <property type="protein sequence ID" value="ESN90819.1"/>
    <property type="molecule type" value="Genomic_DNA"/>
</dbReference>
<dbReference type="GO" id="GO:0016052">
    <property type="term" value="P:carbohydrate catabolic process"/>
    <property type="evidence" value="ECO:0000318"/>
    <property type="project" value="GO_Central"/>
</dbReference>
<dbReference type="Gene3D" id="3.20.20.70">
    <property type="entry name" value="Aldolase class I"/>
    <property type="match status" value="1"/>
</dbReference>
<name>T1EMJ2_HELRO</name>
<organism evidence="18 19">
    <name type="scientific">Helobdella robusta</name>
    <name type="common">Californian leech</name>
    <dbReference type="NCBI Taxonomy" id="6412"/>
    <lineage>
        <taxon>Eukaryota</taxon>
        <taxon>Metazoa</taxon>
        <taxon>Spiralia</taxon>
        <taxon>Lophotrochozoa</taxon>
        <taxon>Annelida</taxon>
        <taxon>Clitellata</taxon>
        <taxon>Hirudinea</taxon>
        <taxon>Rhynchobdellida</taxon>
        <taxon>Glossiphoniidae</taxon>
        <taxon>Helobdella</taxon>
    </lineage>
</organism>
<comment type="similarity">
    <text evidence="4">Belongs to the DeoC/FbaB aldolase family. DeoC type 2 subfamily.</text>
</comment>
<protein>
    <recommendedName>
        <fullName evidence="15">Deoxyribose-phosphate aldolase</fullName>
        <ecNumber evidence="5">4.1.2.4</ecNumber>
    </recommendedName>
    <alternativeName>
        <fullName evidence="11">2-deoxy-D-ribose 5-phosphate aldolase</fullName>
    </alternativeName>
    <alternativeName>
        <fullName evidence="10">Phosphodeoxyriboaldolase</fullName>
    </alternativeName>
</protein>
<evidence type="ECO:0000256" key="7">
    <source>
        <dbReference type="ARBA" id="ARBA00023239"/>
    </source>
</evidence>
<comment type="subcellular location">
    <subcellularLocation>
        <location evidence="2">Cytoplasmic granule</location>
    </subcellularLocation>
    <subcellularLocation>
        <location evidence="1">Nucleus</location>
    </subcellularLocation>
</comment>
<dbReference type="NCBIfam" id="TIGR00126">
    <property type="entry name" value="deoC"/>
    <property type="match status" value="1"/>
</dbReference>
<dbReference type="PANTHER" id="PTHR10889:SF3">
    <property type="entry name" value="DEOXYRIBOSE-PHOSPHATE ALDOLASE"/>
    <property type="match status" value="1"/>
</dbReference>
<dbReference type="InterPro" id="IPR011343">
    <property type="entry name" value="DeoC"/>
</dbReference>
<evidence type="ECO:0000313" key="19">
    <source>
        <dbReference type="Proteomes" id="UP000015101"/>
    </source>
</evidence>
<evidence type="ECO:0000256" key="12">
    <source>
        <dbReference type="ARBA" id="ARBA00048791"/>
    </source>
</evidence>
<dbReference type="CDD" id="cd00959">
    <property type="entry name" value="DeoC"/>
    <property type="match status" value="1"/>
</dbReference>
<comment type="function">
    <text evidence="13">Catalyzes a reversible aldol reaction between acetaldehyde and D-glyceraldehyde 3-phosphate to generate 2-deoxy-D-ribose 5-phosphate. Participates in stress granule (SG) assembly. May allow ATP production from extracellular deoxyinosine in conditions of energy deprivation.</text>
</comment>
<keyword evidence="7" id="KW-0456">Lyase</keyword>
<comment type="pathway">
    <text evidence="3">Carbohydrate degradation; 2-deoxy-D-ribose 1-phosphate degradation; D-glyceraldehyde 3-phosphate and acetaldehyde from 2-deoxy-alpha-D-ribose 1-phosphate: step 2/2.</text>
</comment>
<evidence type="ECO:0000256" key="8">
    <source>
        <dbReference type="ARBA" id="ARBA00023242"/>
    </source>
</evidence>
<evidence type="ECO:0000256" key="2">
    <source>
        <dbReference type="ARBA" id="ARBA00004463"/>
    </source>
</evidence>
<evidence type="ECO:0000256" key="10">
    <source>
        <dbReference type="ARBA" id="ARBA00031814"/>
    </source>
</evidence>
<dbReference type="PIRSF" id="PIRSF001357">
    <property type="entry name" value="DeoC"/>
    <property type="match status" value="1"/>
</dbReference>
<dbReference type="InterPro" id="IPR013785">
    <property type="entry name" value="Aldolase_TIM"/>
</dbReference>
<dbReference type="EMBL" id="AMQM01008236">
    <property type="status" value="NOT_ANNOTATED_CDS"/>
    <property type="molecule type" value="Genomic_DNA"/>
</dbReference>
<comment type="subunit">
    <text evidence="14">Interacts with YBX1.</text>
</comment>
<dbReference type="EnsemblMetazoa" id="HelroT158082">
    <property type="protein sequence ID" value="HelroP158082"/>
    <property type="gene ID" value="HelroG158082"/>
</dbReference>
<dbReference type="GeneID" id="20197792"/>
<feature type="active site" description="Proton donor/acceptor" evidence="16">
    <location>
        <position position="253"/>
    </location>
</feature>
<dbReference type="FunCoup" id="T1EMJ2">
    <property type="interactions" value="446"/>
</dbReference>
<evidence type="ECO:0000256" key="9">
    <source>
        <dbReference type="ARBA" id="ARBA00023270"/>
    </source>
</evidence>
<dbReference type="CTD" id="20197792"/>
<dbReference type="OrthoDB" id="70823at2759"/>
<dbReference type="InterPro" id="IPR002915">
    <property type="entry name" value="DeoC/FbaB/LacD_aldolase"/>
</dbReference>
<evidence type="ECO:0000256" key="14">
    <source>
        <dbReference type="ARBA" id="ARBA00061866"/>
    </source>
</evidence>
<dbReference type="Pfam" id="PF01791">
    <property type="entry name" value="DeoC"/>
    <property type="match status" value="1"/>
</dbReference>
<dbReference type="OMA" id="RYSGPDY"/>
<proteinExistence type="inferred from homology"/>
<feature type="active site" description="Schiff-base intermediate with acetaldehyde" evidence="16">
    <location>
        <position position="217"/>
    </location>
</feature>
<dbReference type="STRING" id="6412.T1EMJ2"/>
<dbReference type="GO" id="GO:0046386">
    <property type="term" value="P:deoxyribose phosphate catabolic process"/>
    <property type="evidence" value="ECO:0007669"/>
    <property type="project" value="UniProtKB-UniPathway"/>
</dbReference>